<evidence type="ECO:0000256" key="1">
    <source>
        <dbReference type="SAM" id="MobiDB-lite"/>
    </source>
</evidence>
<dbReference type="OrthoDB" id="5082334at2"/>
<comment type="caution">
    <text evidence="2">The sequence shown here is derived from an EMBL/GenBank/DDBJ whole genome shotgun (WGS) entry which is preliminary data.</text>
</comment>
<sequence>MRTIPGWMLRRMGSDVTVEPYQGEGPYGPTYADPVAVRAIVEGKRRMVRGDDGSEVTSETTLRVQLNHADSFPAGSRVTLPDGTQSSVITTSRHDGRTMPVPSHVEVSLT</sequence>
<organism evidence="2 3">
    <name type="scientific">Haloactinospora alba</name>
    <dbReference type="NCBI Taxonomy" id="405555"/>
    <lineage>
        <taxon>Bacteria</taxon>
        <taxon>Bacillati</taxon>
        <taxon>Actinomycetota</taxon>
        <taxon>Actinomycetes</taxon>
        <taxon>Streptosporangiales</taxon>
        <taxon>Nocardiopsidaceae</taxon>
        <taxon>Haloactinospora</taxon>
    </lineage>
</organism>
<name>A0A543N2N5_9ACTN</name>
<feature type="region of interest" description="Disordered" evidence="1">
    <location>
        <begin position="73"/>
        <end position="110"/>
    </location>
</feature>
<evidence type="ECO:0008006" key="4">
    <source>
        <dbReference type="Google" id="ProtNLM"/>
    </source>
</evidence>
<dbReference type="AlphaFoldDB" id="A0A543N2N5"/>
<feature type="compositionally biased region" description="Polar residues" evidence="1">
    <location>
        <begin position="82"/>
        <end position="91"/>
    </location>
</feature>
<dbReference type="Proteomes" id="UP000317422">
    <property type="component" value="Unassembled WGS sequence"/>
</dbReference>
<keyword evidence="3" id="KW-1185">Reference proteome</keyword>
<reference evidence="2 3" key="1">
    <citation type="submission" date="2019-06" db="EMBL/GenBank/DDBJ databases">
        <title>Sequencing the genomes of 1000 actinobacteria strains.</title>
        <authorList>
            <person name="Klenk H.-P."/>
        </authorList>
    </citation>
    <scope>NUCLEOTIDE SEQUENCE [LARGE SCALE GENOMIC DNA]</scope>
    <source>
        <strain evidence="2 3">DSM 45015</strain>
    </source>
</reference>
<accession>A0A543N2N5</accession>
<gene>
    <name evidence="2" type="ORF">FHX37_4632</name>
</gene>
<dbReference type="EMBL" id="VFQC01000004">
    <property type="protein sequence ID" value="TQN26094.1"/>
    <property type="molecule type" value="Genomic_DNA"/>
</dbReference>
<evidence type="ECO:0000313" key="2">
    <source>
        <dbReference type="EMBL" id="TQN26094.1"/>
    </source>
</evidence>
<evidence type="ECO:0000313" key="3">
    <source>
        <dbReference type="Proteomes" id="UP000317422"/>
    </source>
</evidence>
<proteinExistence type="predicted"/>
<protein>
    <recommendedName>
        <fullName evidence="4">Head-to-tail stopper</fullName>
    </recommendedName>
</protein>
<dbReference type="RefSeq" id="WP_141926326.1">
    <property type="nucleotide sequence ID" value="NZ_VFQC01000004.1"/>
</dbReference>